<evidence type="ECO:0000313" key="2">
    <source>
        <dbReference type="Proteomes" id="UP000789860"/>
    </source>
</evidence>
<evidence type="ECO:0000313" key="1">
    <source>
        <dbReference type="EMBL" id="CAG8500729.1"/>
    </source>
</evidence>
<dbReference type="Proteomes" id="UP000789860">
    <property type="component" value="Unassembled WGS sequence"/>
</dbReference>
<protein>
    <submittedName>
        <fullName evidence="1">1999_t:CDS:1</fullName>
    </submittedName>
</protein>
<keyword evidence="2" id="KW-1185">Reference proteome</keyword>
<accession>A0ACA9KYE4</accession>
<gene>
    <name evidence="1" type="ORF">SCALOS_LOCUS3230</name>
</gene>
<organism evidence="1 2">
    <name type="scientific">Scutellospora calospora</name>
    <dbReference type="NCBI Taxonomy" id="85575"/>
    <lineage>
        <taxon>Eukaryota</taxon>
        <taxon>Fungi</taxon>
        <taxon>Fungi incertae sedis</taxon>
        <taxon>Mucoromycota</taxon>
        <taxon>Glomeromycotina</taxon>
        <taxon>Glomeromycetes</taxon>
        <taxon>Diversisporales</taxon>
        <taxon>Gigasporaceae</taxon>
        <taxon>Scutellospora</taxon>
    </lineage>
</organism>
<sequence length="301" mass="34693">NSMYSKEVAYKESINVWKEIKNKPKHQIENIIENLIINTISTIQDLLSAQNFIAAPLVQNRIIEKTVAPSTLLLNAAVQIKITEAIIKINNEIAECQRTHNTTIDLEVKFKLIEHIESFKQTLHNEIVKYDSSEYPPLLFKYSDLLEQINNSIEFRATDSKRRKETIKVRTINHLHDELEKNYDKHISYTTIYNYLMLCHQNSIAAKKNYHLTNVQDNKAKISLGILAVSKTFKAIQSANELTILPDHDFPISLSGQLLIYIRSQYEIGTSSITHMSDLYSLANNSYFDNSLKIDNKIRPI</sequence>
<feature type="non-terminal residue" evidence="1">
    <location>
        <position position="1"/>
    </location>
</feature>
<name>A0ACA9KYE4_9GLOM</name>
<dbReference type="EMBL" id="CAJVPM010003391">
    <property type="protein sequence ID" value="CAG8500729.1"/>
    <property type="molecule type" value="Genomic_DNA"/>
</dbReference>
<proteinExistence type="predicted"/>
<comment type="caution">
    <text evidence="1">The sequence shown here is derived from an EMBL/GenBank/DDBJ whole genome shotgun (WGS) entry which is preliminary data.</text>
</comment>
<reference evidence="1" key="1">
    <citation type="submission" date="2021-06" db="EMBL/GenBank/DDBJ databases">
        <authorList>
            <person name="Kallberg Y."/>
            <person name="Tangrot J."/>
            <person name="Rosling A."/>
        </authorList>
    </citation>
    <scope>NUCLEOTIDE SEQUENCE</scope>
    <source>
        <strain evidence="1">AU212A</strain>
    </source>
</reference>